<keyword evidence="22" id="KW-1185">Reference proteome</keyword>
<feature type="domain" description="Histidine biosynthesis HisG C-terminal" evidence="20">
    <location>
        <begin position="222"/>
        <end position="298"/>
    </location>
</feature>
<evidence type="ECO:0000256" key="7">
    <source>
        <dbReference type="ARBA" id="ARBA00020998"/>
    </source>
</evidence>
<evidence type="ECO:0000256" key="11">
    <source>
        <dbReference type="ARBA" id="ARBA00022679"/>
    </source>
</evidence>
<dbReference type="EC" id="2.4.2.17" evidence="6 18"/>
<evidence type="ECO:0000256" key="18">
    <source>
        <dbReference type="HAMAP-Rule" id="MF_00079"/>
    </source>
</evidence>
<evidence type="ECO:0000256" key="6">
    <source>
        <dbReference type="ARBA" id="ARBA00011946"/>
    </source>
</evidence>
<dbReference type="HAMAP" id="MF_00079">
    <property type="entry name" value="HisG_Long"/>
    <property type="match status" value="1"/>
</dbReference>
<keyword evidence="10 18" id="KW-0328">Glycosyltransferase</keyword>
<keyword evidence="12 18" id="KW-0479">Metal-binding</keyword>
<keyword evidence="9 18" id="KW-0028">Amino-acid biosynthesis</keyword>
<evidence type="ECO:0000256" key="1">
    <source>
        <dbReference type="ARBA" id="ARBA00000915"/>
    </source>
</evidence>
<keyword evidence="13 18" id="KW-0547">Nucleotide-binding</keyword>
<reference evidence="21 22" key="1">
    <citation type="submission" date="2018-09" db="EMBL/GenBank/DDBJ databases">
        <title>Phylogeny of the Shewanellaceae, and recommendation for two new genera, Pseudoshewanella and Parashewanella.</title>
        <authorList>
            <person name="Wang G."/>
        </authorList>
    </citation>
    <scope>NUCLEOTIDE SEQUENCE [LARGE SCALE GENOMIC DNA]</scope>
    <source>
        <strain evidence="21 22">KCTC 22492</strain>
    </source>
</reference>
<evidence type="ECO:0000256" key="4">
    <source>
        <dbReference type="ARBA" id="ARBA00004667"/>
    </source>
</evidence>
<dbReference type="SUPFAM" id="SSF53850">
    <property type="entry name" value="Periplasmic binding protein-like II"/>
    <property type="match status" value="1"/>
</dbReference>
<evidence type="ECO:0000256" key="13">
    <source>
        <dbReference type="ARBA" id="ARBA00022741"/>
    </source>
</evidence>
<dbReference type="InterPro" id="IPR013115">
    <property type="entry name" value="HisG_C"/>
</dbReference>
<dbReference type="Gene3D" id="3.40.190.10">
    <property type="entry name" value="Periplasmic binding protein-like II"/>
    <property type="match status" value="2"/>
</dbReference>
<dbReference type="GO" id="GO:0000105">
    <property type="term" value="P:L-histidine biosynthetic process"/>
    <property type="evidence" value="ECO:0007669"/>
    <property type="project" value="UniProtKB-UniRule"/>
</dbReference>
<evidence type="ECO:0000256" key="12">
    <source>
        <dbReference type="ARBA" id="ARBA00022723"/>
    </source>
</evidence>
<dbReference type="RefSeq" id="WP_121851911.1">
    <property type="nucleotide sequence ID" value="NZ_CP037952.1"/>
</dbReference>
<comment type="caution">
    <text evidence="21">The sequence shown here is derived from an EMBL/GenBank/DDBJ whole genome shotgun (WGS) entry which is preliminary data.</text>
</comment>
<dbReference type="GO" id="GO:0005524">
    <property type="term" value="F:ATP binding"/>
    <property type="evidence" value="ECO:0007669"/>
    <property type="project" value="UniProtKB-KW"/>
</dbReference>
<evidence type="ECO:0000256" key="5">
    <source>
        <dbReference type="ARBA" id="ARBA00007955"/>
    </source>
</evidence>
<comment type="function">
    <text evidence="17 18">Catalyzes the condensation of ATP and 5-phosphoribose 1-diphosphate to form N'-(5'-phosphoribosyl)-ATP (PR-ATP). Has a crucial role in the pathway because the rate of histidine biosynthesis seems to be controlled primarily by regulation of HisG enzymatic activity.</text>
</comment>
<evidence type="ECO:0000256" key="3">
    <source>
        <dbReference type="ARBA" id="ARBA00004496"/>
    </source>
</evidence>
<name>A0A3A6UN39_9GAMM</name>
<gene>
    <name evidence="18" type="primary">hisG</name>
    <name evidence="21" type="ORF">D5R81_01595</name>
</gene>
<sequence>MTSNRLRVALQKSGRLAIESQKLLKTCGIKFNINEQRLIVHSDNLPIDILRVRDDDIPGLVMDGVVDIGIVGENVLVEEQLERQIYNKPASYTKIRQLDFGYCRLSLAVPAEFDYQQPNSLSNLRIATTYPNLLKQFMQNKDIAYQDCILKGSVEVAPRAGLADAICDLVSTGATLEANGLKETEIIFKSKACIIQSPATQPDEKQLLIDTIMSRVNGVIQAKESKYIMLHAPKDNIQSVINLLPGAENPTILPLSSSGDIGNMVAIHAVSREDVFWDTMEQLKQLGASSILILPIEKMME</sequence>
<dbReference type="Proteomes" id="UP000273022">
    <property type="component" value="Unassembled WGS sequence"/>
</dbReference>
<dbReference type="InterPro" id="IPR020621">
    <property type="entry name" value="ATP-PRT_HisG_long"/>
</dbReference>
<keyword evidence="11 18" id="KW-0808">Transferase</keyword>
<dbReference type="InterPro" id="IPR015867">
    <property type="entry name" value="N-reg_PII/ATP_PRibTrfase_C"/>
</dbReference>
<keyword evidence="14 18" id="KW-0067">ATP-binding</keyword>
<comment type="similarity">
    <text evidence="5 18">Belongs to the ATP phosphoribosyltransferase family. Long subfamily.</text>
</comment>
<accession>A0A3A6UN39</accession>
<dbReference type="InterPro" id="IPR013820">
    <property type="entry name" value="ATP_PRibTrfase_cat"/>
</dbReference>
<dbReference type="GO" id="GO:0000287">
    <property type="term" value="F:magnesium ion binding"/>
    <property type="evidence" value="ECO:0007669"/>
    <property type="project" value="UniProtKB-UniRule"/>
</dbReference>
<dbReference type="AlphaFoldDB" id="A0A3A6UN39"/>
<evidence type="ECO:0000313" key="22">
    <source>
        <dbReference type="Proteomes" id="UP000273022"/>
    </source>
</evidence>
<keyword evidence="8 18" id="KW-0963">Cytoplasm</keyword>
<evidence type="ECO:0000256" key="10">
    <source>
        <dbReference type="ARBA" id="ARBA00022676"/>
    </source>
</evidence>
<keyword evidence="16 18" id="KW-0368">Histidine biosynthesis</keyword>
<dbReference type="InterPro" id="IPR018198">
    <property type="entry name" value="ATP_PRibTrfase_CS"/>
</dbReference>
<dbReference type="PANTHER" id="PTHR21403">
    <property type="entry name" value="ATP PHOSPHORIBOSYLTRANSFERASE ATP-PRTASE"/>
    <property type="match status" value="1"/>
</dbReference>
<protein>
    <recommendedName>
        <fullName evidence="7 18">ATP phosphoribosyltransferase</fullName>
        <shortName evidence="18">ATP-PRT</shortName>
        <shortName evidence="18">ATP-PRTase</shortName>
        <ecNumber evidence="6 18">2.4.2.17</ecNumber>
    </recommendedName>
</protein>
<evidence type="ECO:0000313" key="21">
    <source>
        <dbReference type="EMBL" id="RJY19193.1"/>
    </source>
</evidence>
<dbReference type="Gene3D" id="3.30.70.120">
    <property type="match status" value="1"/>
</dbReference>
<comment type="subcellular location">
    <subcellularLocation>
        <location evidence="3 18">Cytoplasm</location>
    </subcellularLocation>
</comment>
<dbReference type="UniPathway" id="UPA00031">
    <property type="reaction ID" value="UER00006"/>
</dbReference>
<dbReference type="GO" id="GO:0005737">
    <property type="term" value="C:cytoplasm"/>
    <property type="evidence" value="ECO:0007669"/>
    <property type="project" value="UniProtKB-SubCell"/>
</dbReference>
<evidence type="ECO:0000256" key="15">
    <source>
        <dbReference type="ARBA" id="ARBA00022842"/>
    </source>
</evidence>
<dbReference type="InterPro" id="IPR011322">
    <property type="entry name" value="N-reg_PII-like_a/b"/>
</dbReference>
<proteinExistence type="inferred from homology"/>
<dbReference type="NCBIfam" id="TIGR03455">
    <property type="entry name" value="HisG_C-term"/>
    <property type="match status" value="1"/>
</dbReference>
<dbReference type="InterPro" id="IPR001348">
    <property type="entry name" value="ATP_PRibTrfase_HisG"/>
</dbReference>
<dbReference type="EMBL" id="QYYH01000006">
    <property type="protein sequence ID" value="RJY19193.1"/>
    <property type="molecule type" value="Genomic_DNA"/>
</dbReference>
<evidence type="ECO:0000256" key="14">
    <source>
        <dbReference type="ARBA" id="ARBA00022840"/>
    </source>
</evidence>
<comment type="pathway">
    <text evidence="4 18">Amino-acid biosynthesis; L-histidine biosynthesis; L-histidine from 5-phospho-alpha-D-ribose 1-diphosphate: step 1/9.</text>
</comment>
<dbReference type="PROSITE" id="PS01316">
    <property type="entry name" value="ATP_P_PHORIBOSYLTR"/>
    <property type="match status" value="1"/>
</dbReference>
<dbReference type="FunFam" id="3.40.190.10:FF:000008">
    <property type="entry name" value="ATP phosphoribosyltransferase"/>
    <property type="match status" value="1"/>
</dbReference>
<evidence type="ECO:0000259" key="19">
    <source>
        <dbReference type="Pfam" id="PF01634"/>
    </source>
</evidence>
<evidence type="ECO:0000256" key="8">
    <source>
        <dbReference type="ARBA" id="ARBA00022490"/>
    </source>
</evidence>
<feature type="domain" description="ATP phosphoribosyltransferase catalytic" evidence="19">
    <location>
        <begin position="53"/>
        <end position="217"/>
    </location>
</feature>
<evidence type="ECO:0000259" key="20">
    <source>
        <dbReference type="Pfam" id="PF08029"/>
    </source>
</evidence>
<dbReference type="FunFam" id="3.30.70.120:FF:000002">
    <property type="entry name" value="ATP phosphoribosyltransferase"/>
    <property type="match status" value="1"/>
</dbReference>
<evidence type="ECO:0000256" key="2">
    <source>
        <dbReference type="ARBA" id="ARBA00001946"/>
    </source>
</evidence>
<evidence type="ECO:0000256" key="16">
    <source>
        <dbReference type="ARBA" id="ARBA00023102"/>
    </source>
</evidence>
<dbReference type="OrthoDB" id="9801867at2"/>
<dbReference type="Pfam" id="PF08029">
    <property type="entry name" value="HisG_C"/>
    <property type="match status" value="1"/>
</dbReference>
<evidence type="ECO:0000256" key="9">
    <source>
        <dbReference type="ARBA" id="ARBA00022605"/>
    </source>
</evidence>
<evidence type="ECO:0000256" key="17">
    <source>
        <dbReference type="ARBA" id="ARBA00024861"/>
    </source>
</evidence>
<organism evidence="21 22">
    <name type="scientific">Parashewanella spongiae</name>
    <dbReference type="NCBI Taxonomy" id="342950"/>
    <lineage>
        <taxon>Bacteria</taxon>
        <taxon>Pseudomonadati</taxon>
        <taxon>Pseudomonadota</taxon>
        <taxon>Gammaproteobacteria</taxon>
        <taxon>Alteromonadales</taxon>
        <taxon>Shewanellaceae</taxon>
        <taxon>Parashewanella</taxon>
    </lineage>
</organism>
<keyword evidence="15 18" id="KW-0460">Magnesium</keyword>
<dbReference type="GO" id="GO:0003879">
    <property type="term" value="F:ATP phosphoribosyltransferase activity"/>
    <property type="evidence" value="ECO:0007669"/>
    <property type="project" value="UniProtKB-UniRule"/>
</dbReference>
<comment type="catalytic activity">
    <reaction evidence="1 18">
        <text>1-(5-phospho-beta-D-ribosyl)-ATP + diphosphate = 5-phospho-alpha-D-ribose 1-diphosphate + ATP</text>
        <dbReference type="Rhea" id="RHEA:18473"/>
        <dbReference type="ChEBI" id="CHEBI:30616"/>
        <dbReference type="ChEBI" id="CHEBI:33019"/>
        <dbReference type="ChEBI" id="CHEBI:58017"/>
        <dbReference type="ChEBI" id="CHEBI:73183"/>
        <dbReference type="EC" id="2.4.2.17"/>
    </reaction>
</comment>
<dbReference type="PANTHER" id="PTHR21403:SF8">
    <property type="entry name" value="ATP PHOSPHORIBOSYLTRANSFERASE"/>
    <property type="match status" value="1"/>
</dbReference>
<comment type="cofactor">
    <cofactor evidence="2 18">
        <name>Mg(2+)</name>
        <dbReference type="ChEBI" id="CHEBI:18420"/>
    </cofactor>
</comment>
<dbReference type="Pfam" id="PF01634">
    <property type="entry name" value="HisG"/>
    <property type="match status" value="1"/>
</dbReference>
<dbReference type="NCBIfam" id="TIGR00070">
    <property type="entry name" value="hisG"/>
    <property type="match status" value="1"/>
</dbReference>
<comment type="activity regulation">
    <text evidence="18">Feedback inhibited by histidine.</text>
</comment>
<dbReference type="SUPFAM" id="SSF54913">
    <property type="entry name" value="GlnB-like"/>
    <property type="match status" value="1"/>
</dbReference>